<dbReference type="GO" id="GO:0034599">
    <property type="term" value="P:cellular response to oxidative stress"/>
    <property type="evidence" value="ECO:0007669"/>
    <property type="project" value="TreeGrafter"/>
</dbReference>
<dbReference type="InterPro" id="IPR002109">
    <property type="entry name" value="Glutaredoxin"/>
</dbReference>
<sequence>MSRSDIIGGSGAVGGLVGSFDAATGNLKQKVSNFRQAYFENYYQQFVGAIQSYHETKNKNPSSNDSNNGNNDNLDDGDGDDEELGISHHDSNTIIHTADEASKFVRESVSSHRIMVFSKSYCQYSQATKNLLREYVYSHGIKYHVVEVDLLAHQEYNKEAPQLFKEALTTLYGRTTFPSIFIDGTSIGGNDNLQALENLGVLADTFDTHNVLRDTFTTRQESELREFINSHKLSLITAMTNGNSNEWKSYGGYASEQISLIIENYSTAFDLKFYQIDIENYLQQPHTNSVSGKSRDAMLRNRIGVIENANAFPILVVDNLAIPGAKKIIEYYSNGTLMTLLEERHLINA</sequence>
<protein>
    <recommendedName>
        <fullName evidence="2">Glutaredoxin domain-containing protein</fullName>
    </recommendedName>
</protein>
<accession>A0A9W7ZPV1</accession>
<feature type="compositionally biased region" description="Acidic residues" evidence="1">
    <location>
        <begin position="73"/>
        <end position="84"/>
    </location>
</feature>
<gene>
    <name evidence="3" type="ORF">H4219_005248</name>
</gene>
<dbReference type="AlphaFoldDB" id="A0A9W7ZPV1"/>
<evidence type="ECO:0000313" key="3">
    <source>
        <dbReference type="EMBL" id="KAJ1913359.1"/>
    </source>
</evidence>
<proteinExistence type="predicted"/>
<evidence type="ECO:0000313" key="4">
    <source>
        <dbReference type="Proteomes" id="UP001150538"/>
    </source>
</evidence>
<organism evidence="3 4">
    <name type="scientific">Mycoemilia scoparia</name>
    <dbReference type="NCBI Taxonomy" id="417184"/>
    <lineage>
        <taxon>Eukaryota</taxon>
        <taxon>Fungi</taxon>
        <taxon>Fungi incertae sedis</taxon>
        <taxon>Zoopagomycota</taxon>
        <taxon>Kickxellomycotina</taxon>
        <taxon>Kickxellomycetes</taxon>
        <taxon>Kickxellales</taxon>
        <taxon>Kickxellaceae</taxon>
        <taxon>Mycoemilia</taxon>
    </lineage>
</organism>
<dbReference type="Gene3D" id="3.40.30.10">
    <property type="entry name" value="Glutaredoxin"/>
    <property type="match status" value="1"/>
</dbReference>
<dbReference type="Pfam" id="PF00462">
    <property type="entry name" value="Glutaredoxin"/>
    <property type="match status" value="1"/>
</dbReference>
<keyword evidence="4" id="KW-1185">Reference proteome</keyword>
<dbReference type="PANTHER" id="PTHR45694:SF18">
    <property type="entry name" value="GLUTAREDOXIN-1-RELATED"/>
    <property type="match status" value="1"/>
</dbReference>
<feature type="compositionally biased region" description="Low complexity" evidence="1">
    <location>
        <begin position="60"/>
        <end position="72"/>
    </location>
</feature>
<evidence type="ECO:0000259" key="2">
    <source>
        <dbReference type="Pfam" id="PF00462"/>
    </source>
</evidence>
<name>A0A9W7ZPV1_9FUNG</name>
<dbReference type="SUPFAM" id="SSF52833">
    <property type="entry name" value="Thioredoxin-like"/>
    <property type="match status" value="1"/>
</dbReference>
<dbReference type="GO" id="GO:0005737">
    <property type="term" value="C:cytoplasm"/>
    <property type="evidence" value="ECO:0007669"/>
    <property type="project" value="TreeGrafter"/>
</dbReference>
<reference evidence="3" key="1">
    <citation type="submission" date="2022-07" db="EMBL/GenBank/DDBJ databases">
        <title>Phylogenomic reconstructions and comparative analyses of Kickxellomycotina fungi.</title>
        <authorList>
            <person name="Reynolds N.K."/>
            <person name="Stajich J.E."/>
            <person name="Barry K."/>
            <person name="Grigoriev I.V."/>
            <person name="Crous P."/>
            <person name="Smith M.E."/>
        </authorList>
    </citation>
    <scope>NUCLEOTIDE SEQUENCE</scope>
    <source>
        <strain evidence="3">NBRC 100468</strain>
    </source>
</reference>
<dbReference type="PROSITE" id="PS51354">
    <property type="entry name" value="GLUTAREDOXIN_2"/>
    <property type="match status" value="1"/>
</dbReference>
<evidence type="ECO:0000256" key="1">
    <source>
        <dbReference type="SAM" id="MobiDB-lite"/>
    </source>
</evidence>
<comment type="caution">
    <text evidence="3">The sequence shown here is derived from an EMBL/GenBank/DDBJ whole genome shotgun (WGS) entry which is preliminary data.</text>
</comment>
<feature type="domain" description="Glutaredoxin" evidence="2">
    <location>
        <begin position="114"/>
        <end position="187"/>
    </location>
</feature>
<dbReference type="OrthoDB" id="423313at2759"/>
<feature type="region of interest" description="Disordered" evidence="1">
    <location>
        <begin position="55"/>
        <end position="92"/>
    </location>
</feature>
<dbReference type="EMBL" id="JANBPU010000267">
    <property type="protein sequence ID" value="KAJ1913359.1"/>
    <property type="molecule type" value="Genomic_DNA"/>
</dbReference>
<dbReference type="InterPro" id="IPR036249">
    <property type="entry name" value="Thioredoxin-like_sf"/>
</dbReference>
<dbReference type="PANTHER" id="PTHR45694">
    <property type="entry name" value="GLUTAREDOXIN 2"/>
    <property type="match status" value="1"/>
</dbReference>
<dbReference type="Proteomes" id="UP001150538">
    <property type="component" value="Unassembled WGS sequence"/>
</dbReference>
<dbReference type="GO" id="GO:0015038">
    <property type="term" value="F:glutathione disulfide oxidoreductase activity"/>
    <property type="evidence" value="ECO:0007669"/>
    <property type="project" value="TreeGrafter"/>
</dbReference>